<evidence type="ECO:0000313" key="10">
    <source>
        <dbReference type="EMBL" id="SMY27521.1"/>
    </source>
</evidence>
<dbReference type="SUPFAM" id="SSF100950">
    <property type="entry name" value="NagB/RpiA/CoA transferase-like"/>
    <property type="match status" value="1"/>
</dbReference>
<evidence type="ECO:0000256" key="1">
    <source>
        <dbReference type="ARBA" id="ARBA00001713"/>
    </source>
</evidence>
<name>A0A1Y6LXV3_ZYMTR</name>
<dbReference type="UniPathway" id="UPA00115">
    <property type="reaction ID" value="UER00412"/>
</dbReference>
<protein>
    <recommendedName>
        <fullName evidence="5">Ribose-5-phosphate isomerase</fullName>
        <ecNumber evidence="4">5.3.1.6</ecNumber>
    </recommendedName>
    <alternativeName>
        <fullName evidence="8">D-ribose-5-phosphate ketol-isomerase</fullName>
    </alternativeName>
    <alternativeName>
        <fullName evidence="7">Phosphoriboisomerase</fullName>
    </alternativeName>
</protein>
<organism evidence="10 11">
    <name type="scientific">Zymoseptoria tritici ST99CH_1A5</name>
    <dbReference type="NCBI Taxonomy" id="1276529"/>
    <lineage>
        <taxon>Eukaryota</taxon>
        <taxon>Fungi</taxon>
        <taxon>Dikarya</taxon>
        <taxon>Ascomycota</taxon>
        <taxon>Pezizomycotina</taxon>
        <taxon>Dothideomycetes</taxon>
        <taxon>Dothideomycetidae</taxon>
        <taxon>Mycosphaerellales</taxon>
        <taxon>Mycosphaerellaceae</taxon>
        <taxon>Zymoseptoria</taxon>
    </lineage>
</organism>
<dbReference type="AlphaFoldDB" id="A0A1Y6LXV3"/>
<keyword evidence="6" id="KW-0413">Isomerase</keyword>
<dbReference type="GO" id="GO:0005737">
    <property type="term" value="C:cytoplasm"/>
    <property type="evidence" value="ECO:0007669"/>
    <property type="project" value="TreeGrafter"/>
</dbReference>
<dbReference type="PANTHER" id="PTHR11934:SF0">
    <property type="entry name" value="RIBOSE-5-PHOSPHATE ISOMERASE"/>
    <property type="match status" value="1"/>
</dbReference>
<gene>
    <name evidence="10" type="ORF">ZT1A5_G8966</name>
</gene>
<dbReference type="EMBL" id="LT882684">
    <property type="protein sequence ID" value="SMY27521.1"/>
    <property type="molecule type" value="Genomic_DNA"/>
</dbReference>
<dbReference type="Gene3D" id="3.30.70.260">
    <property type="match status" value="1"/>
</dbReference>
<proteinExistence type="inferred from homology"/>
<evidence type="ECO:0000256" key="5">
    <source>
        <dbReference type="ARBA" id="ARBA00019150"/>
    </source>
</evidence>
<dbReference type="NCBIfam" id="TIGR00021">
    <property type="entry name" value="rpiA"/>
    <property type="match status" value="1"/>
</dbReference>
<evidence type="ECO:0000256" key="3">
    <source>
        <dbReference type="ARBA" id="ARBA00008088"/>
    </source>
</evidence>
<evidence type="ECO:0000256" key="8">
    <source>
        <dbReference type="ARBA" id="ARBA00032273"/>
    </source>
</evidence>
<comment type="catalytic activity">
    <reaction evidence="1">
        <text>aldehydo-D-ribose 5-phosphate = D-ribulose 5-phosphate</text>
        <dbReference type="Rhea" id="RHEA:14657"/>
        <dbReference type="ChEBI" id="CHEBI:58121"/>
        <dbReference type="ChEBI" id="CHEBI:58273"/>
        <dbReference type="EC" id="5.3.1.6"/>
    </reaction>
</comment>
<evidence type="ECO:0000256" key="7">
    <source>
        <dbReference type="ARBA" id="ARBA00029734"/>
    </source>
</evidence>
<dbReference type="EC" id="5.3.1.6" evidence="4"/>
<evidence type="ECO:0000256" key="9">
    <source>
        <dbReference type="SAM" id="MobiDB-lite"/>
    </source>
</evidence>
<comment type="pathway">
    <text evidence="2">Carbohydrate degradation; pentose phosphate pathway; D-ribose 5-phosphate from D-ribulose 5-phosphate (non-oxidative stage): step 1/1.</text>
</comment>
<dbReference type="Pfam" id="PF06026">
    <property type="entry name" value="Rib_5-P_isom_A"/>
    <property type="match status" value="1"/>
</dbReference>
<dbReference type="Gene3D" id="3.40.50.1360">
    <property type="match status" value="1"/>
</dbReference>
<dbReference type="SUPFAM" id="SSF75445">
    <property type="entry name" value="D-ribose-5-phosphate isomerase (RpiA), lid domain"/>
    <property type="match status" value="1"/>
</dbReference>
<dbReference type="CDD" id="cd01398">
    <property type="entry name" value="RPI_A"/>
    <property type="match status" value="1"/>
</dbReference>
<reference evidence="10 11" key="1">
    <citation type="submission" date="2016-10" db="EMBL/GenBank/DDBJ databases">
        <authorList>
            <person name="Varghese N."/>
        </authorList>
    </citation>
    <scope>NUCLEOTIDE SEQUENCE [LARGE SCALE GENOMIC DNA]</scope>
</reference>
<dbReference type="GO" id="GO:0006014">
    <property type="term" value="P:D-ribose metabolic process"/>
    <property type="evidence" value="ECO:0007669"/>
    <property type="project" value="TreeGrafter"/>
</dbReference>
<evidence type="ECO:0000256" key="6">
    <source>
        <dbReference type="ARBA" id="ARBA00023235"/>
    </source>
</evidence>
<evidence type="ECO:0000256" key="4">
    <source>
        <dbReference type="ARBA" id="ARBA00011959"/>
    </source>
</evidence>
<dbReference type="PANTHER" id="PTHR11934">
    <property type="entry name" value="RIBOSE-5-PHOSPHATE ISOMERASE"/>
    <property type="match status" value="1"/>
</dbReference>
<dbReference type="Proteomes" id="UP000215453">
    <property type="component" value="Chromosome 9"/>
</dbReference>
<comment type="similarity">
    <text evidence="3">Belongs to the ribose 5-phosphate isomerase family.</text>
</comment>
<accession>A0A1Y6LXV3</accession>
<evidence type="ECO:0000256" key="2">
    <source>
        <dbReference type="ARBA" id="ARBA00004988"/>
    </source>
</evidence>
<dbReference type="GO" id="GO:0004751">
    <property type="term" value="F:ribose-5-phosphate isomerase activity"/>
    <property type="evidence" value="ECO:0007669"/>
    <property type="project" value="UniProtKB-EC"/>
</dbReference>
<feature type="region of interest" description="Disordered" evidence="9">
    <location>
        <begin position="317"/>
        <end position="336"/>
    </location>
</feature>
<dbReference type="InterPro" id="IPR037171">
    <property type="entry name" value="NagB/RpiA_transferase-like"/>
</dbReference>
<evidence type="ECO:0000313" key="11">
    <source>
        <dbReference type="Proteomes" id="UP000215453"/>
    </source>
</evidence>
<dbReference type="InterPro" id="IPR004788">
    <property type="entry name" value="Ribose5P_isomerase_type_A"/>
</dbReference>
<dbReference type="GO" id="GO:0009052">
    <property type="term" value="P:pentose-phosphate shunt, non-oxidative branch"/>
    <property type="evidence" value="ECO:0007669"/>
    <property type="project" value="InterPro"/>
</dbReference>
<sequence>MRLPPGWSRINSTSIRSSPTARIALTTPHRPIHSTAAMATPIGTPLASSTPAAVAPELLQVEAAKRKAAFRAVADHFDSSFRFVGIGSGSTIVYGVEAIASHLKSHPPPPGHLNWFVPTGWNSRKVIEAAGLTPIAFDSLPADVLLDVAFDGADEVDADLNCIKGGGACLFQEKLVARRARKFVCIADYRKDQEKLLTVWPTIPIEVAPIAHASVIRELKLLGSPAPIVREHTLAKTGPVQTDQSFYIIDAPFPQLQSSKEVDELASNIKAIEGVLEVGLFHGKNGIQTLREGGQGGQKPVAVYFGLQNGEVLVRKSKEWEEEEEKRAGEAREKEA</sequence>